<evidence type="ECO:0000313" key="8">
    <source>
        <dbReference type="Proteomes" id="UP000283509"/>
    </source>
</evidence>
<dbReference type="EMBL" id="QCYY01003865">
    <property type="protein sequence ID" value="ROT62008.1"/>
    <property type="molecule type" value="Genomic_DNA"/>
</dbReference>
<evidence type="ECO:0000256" key="1">
    <source>
        <dbReference type="ARBA" id="ARBA00004141"/>
    </source>
</evidence>
<accession>A0A3R7P5U3</accession>
<feature type="non-terminal residue" evidence="7">
    <location>
        <position position="256"/>
    </location>
</feature>
<dbReference type="Gene3D" id="1.20.1250.20">
    <property type="entry name" value="MFS general substrate transporter like domains"/>
    <property type="match status" value="1"/>
</dbReference>
<comment type="subcellular location">
    <subcellularLocation>
        <location evidence="1">Membrane</location>
        <topology evidence="1">Multi-pass membrane protein</topology>
    </subcellularLocation>
</comment>
<feature type="transmembrane region" description="Helical" evidence="5">
    <location>
        <begin position="67"/>
        <end position="87"/>
    </location>
</feature>
<evidence type="ECO:0000256" key="5">
    <source>
        <dbReference type="SAM" id="Phobius"/>
    </source>
</evidence>
<dbReference type="Pfam" id="PF00083">
    <property type="entry name" value="Sugar_tr"/>
    <property type="match status" value="1"/>
</dbReference>
<gene>
    <name evidence="7" type="ORF">C7M84_020164</name>
</gene>
<keyword evidence="8" id="KW-1185">Reference proteome</keyword>
<feature type="domain" description="Major facilitator superfamily (MFS) profile" evidence="6">
    <location>
        <begin position="1"/>
        <end position="256"/>
    </location>
</feature>
<evidence type="ECO:0000313" key="7">
    <source>
        <dbReference type="EMBL" id="ROT62008.1"/>
    </source>
</evidence>
<dbReference type="GO" id="GO:0022857">
    <property type="term" value="F:transmembrane transporter activity"/>
    <property type="evidence" value="ECO:0007669"/>
    <property type="project" value="InterPro"/>
</dbReference>
<feature type="transmembrane region" description="Helical" evidence="5">
    <location>
        <begin position="157"/>
        <end position="176"/>
    </location>
</feature>
<keyword evidence="3 5" id="KW-1133">Transmembrane helix</keyword>
<dbReference type="Pfam" id="PF07690">
    <property type="entry name" value="MFS_1"/>
    <property type="match status" value="1"/>
</dbReference>
<dbReference type="PANTHER" id="PTHR24064">
    <property type="entry name" value="SOLUTE CARRIER FAMILY 22 MEMBER"/>
    <property type="match status" value="1"/>
</dbReference>
<name>A0A3R7P5U3_PENVA</name>
<reference evidence="7 8" key="2">
    <citation type="submission" date="2019-01" db="EMBL/GenBank/DDBJ databases">
        <title>The decoding of complex shrimp genome reveals the adaptation for benthos swimmer, frequently molting mechanism and breeding impact on genome.</title>
        <authorList>
            <person name="Sun Y."/>
            <person name="Gao Y."/>
            <person name="Yu Y."/>
        </authorList>
    </citation>
    <scope>NUCLEOTIDE SEQUENCE [LARGE SCALE GENOMIC DNA]</scope>
    <source>
        <tissue evidence="7">Muscle</tissue>
    </source>
</reference>
<feature type="transmembrane region" description="Helical" evidence="5">
    <location>
        <begin position="16"/>
        <end position="33"/>
    </location>
</feature>
<keyword evidence="2 5" id="KW-0812">Transmembrane</keyword>
<organism evidence="7 8">
    <name type="scientific">Penaeus vannamei</name>
    <name type="common">Whiteleg shrimp</name>
    <name type="synonym">Litopenaeus vannamei</name>
    <dbReference type="NCBI Taxonomy" id="6689"/>
    <lineage>
        <taxon>Eukaryota</taxon>
        <taxon>Metazoa</taxon>
        <taxon>Ecdysozoa</taxon>
        <taxon>Arthropoda</taxon>
        <taxon>Crustacea</taxon>
        <taxon>Multicrustacea</taxon>
        <taxon>Malacostraca</taxon>
        <taxon>Eumalacostraca</taxon>
        <taxon>Eucarida</taxon>
        <taxon>Decapoda</taxon>
        <taxon>Dendrobranchiata</taxon>
        <taxon>Penaeoidea</taxon>
        <taxon>Penaeidae</taxon>
        <taxon>Penaeus</taxon>
    </lineage>
</organism>
<dbReference type="Proteomes" id="UP000283509">
    <property type="component" value="Unassembled WGS sequence"/>
</dbReference>
<evidence type="ECO:0000256" key="2">
    <source>
        <dbReference type="ARBA" id="ARBA00022692"/>
    </source>
</evidence>
<evidence type="ECO:0000256" key="4">
    <source>
        <dbReference type="ARBA" id="ARBA00023136"/>
    </source>
</evidence>
<dbReference type="PROSITE" id="PS00216">
    <property type="entry name" value="SUGAR_TRANSPORT_1"/>
    <property type="match status" value="1"/>
</dbReference>
<dbReference type="InterPro" id="IPR005829">
    <property type="entry name" value="Sugar_transporter_CS"/>
</dbReference>
<proteinExistence type="predicted"/>
<feature type="non-terminal residue" evidence="7">
    <location>
        <position position="1"/>
    </location>
</feature>
<evidence type="ECO:0000259" key="6">
    <source>
        <dbReference type="PROSITE" id="PS50850"/>
    </source>
</evidence>
<dbReference type="SUPFAM" id="SSF103473">
    <property type="entry name" value="MFS general substrate transporter"/>
    <property type="match status" value="1"/>
</dbReference>
<dbReference type="InterPro" id="IPR011701">
    <property type="entry name" value="MFS"/>
</dbReference>
<dbReference type="GO" id="GO:0016020">
    <property type="term" value="C:membrane"/>
    <property type="evidence" value="ECO:0007669"/>
    <property type="project" value="UniProtKB-SubCell"/>
</dbReference>
<dbReference type="InterPro" id="IPR005828">
    <property type="entry name" value="MFS_sugar_transport-like"/>
</dbReference>
<dbReference type="PROSITE" id="PS50850">
    <property type="entry name" value="MFS"/>
    <property type="match status" value="1"/>
</dbReference>
<feature type="transmembrane region" description="Helical" evidence="5">
    <location>
        <begin position="40"/>
        <end position="61"/>
    </location>
</feature>
<dbReference type="InterPro" id="IPR020846">
    <property type="entry name" value="MFS_dom"/>
</dbReference>
<comment type="caution">
    <text evidence="7">The sequence shown here is derived from an EMBL/GenBank/DDBJ whole genome shotgun (WGS) entry which is preliminary data.</text>
</comment>
<protein>
    <submittedName>
        <fullName evidence="7">Organic cation transporter protein</fullName>
    </submittedName>
</protein>
<dbReference type="OrthoDB" id="6346347at2759"/>
<dbReference type="AlphaFoldDB" id="A0A3R7P5U3"/>
<feature type="transmembrane region" description="Helical" evidence="5">
    <location>
        <begin position="129"/>
        <end position="151"/>
    </location>
</feature>
<evidence type="ECO:0000256" key="3">
    <source>
        <dbReference type="ARBA" id="ARBA00022989"/>
    </source>
</evidence>
<sequence>FDLVCSSDYLRATYEQMYMFGMLVGAPLAGILSDRFGRKTVFSVGIVSYLVLSIASCWLPSFTAILASRFFLGFLHPAGLQVAYVLALDSFHPSPTHIAGHQPNINATFLKECILWKAMEVCESRYRSIVGVLLALPWALGTIAWGIWAHLLRDWKWLQLAVSLPGLILLPVLWFLDESPRWLVIRGQFDRAQKILEKAAHWNDVQLPPAGQLERLMRNIQKETILAKEEIMADHEGAVPLRRKMWLFGLKIFVLF</sequence>
<keyword evidence="4 5" id="KW-0472">Membrane</keyword>
<reference evidence="7 8" key="1">
    <citation type="submission" date="2018-04" db="EMBL/GenBank/DDBJ databases">
        <authorList>
            <person name="Zhang X."/>
            <person name="Yuan J."/>
            <person name="Li F."/>
            <person name="Xiang J."/>
        </authorList>
    </citation>
    <scope>NUCLEOTIDE SEQUENCE [LARGE SCALE GENOMIC DNA]</scope>
    <source>
        <tissue evidence="7">Muscle</tissue>
    </source>
</reference>
<dbReference type="InterPro" id="IPR036259">
    <property type="entry name" value="MFS_trans_sf"/>
</dbReference>